<dbReference type="GO" id="GO:0004497">
    <property type="term" value="F:monooxygenase activity"/>
    <property type="evidence" value="ECO:0007669"/>
    <property type="project" value="InterPro"/>
</dbReference>
<dbReference type="Proteomes" id="UP000660680">
    <property type="component" value="Unassembled WGS sequence"/>
</dbReference>
<sequence length="482" mass="53022">MDGRARVLVVGGGPAGSTAATLLAREGMDVTLMERAVFPRYHIGESLLPACLPILDLLGVREKVERQGFRVKGGAHFDWGAEQWDIGFGDRPGWEDSYSYHVERADFDHLLLEHAKSQGVTVRESVEVKQLVFDGERPTAARWAPAQGGPERELAFDYLVDASGRAGLMTRYLRTRRHHEVFKNVAVWGYWTGAGPIAGPEGAIEICSVTDGWFWGIPLRDDRLSVGLVVHKDHFAARRALGHDLERIYRDAIAESPVMSDLLARAERVAPLRVEQDYSYAADRFTGPGYFLSGDAACFLDPLLSTGVHLAMYSAMLASACLASTVNGDVSEEHASAHYEWTYRTAYLRYLVVVSSLYNQYRGKTSYFWEAQRLTLRDCAADDIELAFANVISGIEDLHDAQAALDLAVEVTDRSLAQMIAMRKEAPDRAAAASPQESELAQARAQLFNSGKMGYAQTGGVKAAPGLYLVTKPRLGLAYQSA</sequence>
<reference evidence="2" key="2">
    <citation type="submission" date="2020-09" db="EMBL/GenBank/DDBJ databases">
        <authorList>
            <person name="Sun Q."/>
            <person name="Ohkuma M."/>
        </authorList>
    </citation>
    <scope>NUCLEOTIDE SEQUENCE</scope>
    <source>
        <strain evidence="2">JCM 3276</strain>
    </source>
</reference>
<keyword evidence="3" id="KW-1185">Reference proteome</keyword>
<dbReference type="SUPFAM" id="SSF51905">
    <property type="entry name" value="FAD/NAD(P)-binding domain"/>
    <property type="match status" value="1"/>
</dbReference>
<dbReference type="InterPro" id="IPR036188">
    <property type="entry name" value="FAD/NAD-bd_sf"/>
</dbReference>
<name>A0A918GF55_9PSEU</name>
<dbReference type="InterPro" id="IPR006905">
    <property type="entry name" value="Flavin_halogenase"/>
</dbReference>
<organism evidence="2 3">
    <name type="scientific">Actinokineospora fastidiosa</name>
    <dbReference type="NCBI Taxonomy" id="1816"/>
    <lineage>
        <taxon>Bacteria</taxon>
        <taxon>Bacillati</taxon>
        <taxon>Actinomycetota</taxon>
        <taxon>Actinomycetes</taxon>
        <taxon>Pseudonocardiales</taxon>
        <taxon>Pseudonocardiaceae</taxon>
        <taxon>Actinokineospora</taxon>
    </lineage>
</organism>
<comment type="similarity">
    <text evidence="1">Belongs to the flavin-dependent halogenase family. Bacterial tryptophan halogenase subfamily.</text>
</comment>
<dbReference type="AlphaFoldDB" id="A0A918GF55"/>
<dbReference type="InterPro" id="IPR050816">
    <property type="entry name" value="Flavin-dep_Halogenase_NPB"/>
</dbReference>
<evidence type="ECO:0000313" key="2">
    <source>
        <dbReference type="EMBL" id="GGS29427.1"/>
    </source>
</evidence>
<accession>A0A918GF55</accession>
<reference evidence="2" key="1">
    <citation type="journal article" date="2014" name="Int. J. Syst. Evol. Microbiol.">
        <title>Complete genome sequence of Corynebacterium casei LMG S-19264T (=DSM 44701T), isolated from a smear-ripened cheese.</title>
        <authorList>
            <consortium name="US DOE Joint Genome Institute (JGI-PGF)"/>
            <person name="Walter F."/>
            <person name="Albersmeier A."/>
            <person name="Kalinowski J."/>
            <person name="Ruckert C."/>
        </authorList>
    </citation>
    <scope>NUCLEOTIDE SEQUENCE</scope>
    <source>
        <strain evidence="2">JCM 3276</strain>
    </source>
</reference>
<evidence type="ECO:0000256" key="1">
    <source>
        <dbReference type="ARBA" id="ARBA00038396"/>
    </source>
</evidence>
<protein>
    <submittedName>
        <fullName evidence="2">FAD-binding protein</fullName>
    </submittedName>
</protein>
<comment type="caution">
    <text evidence="2">The sequence shown here is derived from an EMBL/GenBank/DDBJ whole genome shotgun (WGS) entry which is preliminary data.</text>
</comment>
<dbReference type="PRINTS" id="PR00420">
    <property type="entry name" value="RNGMNOXGNASE"/>
</dbReference>
<dbReference type="Gene3D" id="3.30.9.100">
    <property type="match status" value="1"/>
</dbReference>
<dbReference type="EMBL" id="BMRB01000002">
    <property type="protein sequence ID" value="GGS29427.1"/>
    <property type="molecule type" value="Genomic_DNA"/>
</dbReference>
<evidence type="ECO:0000313" key="3">
    <source>
        <dbReference type="Proteomes" id="UP000660680"/>
    </source>
</evidence>
<dbReference type="PANTHER" id="PTHR43747:SF1">
    <property type="entry name" value="SLR1998 PROTEIN"/>
    <property type="match status" value="1"/>
</dbReference>
<dbReference type="Pfam" id="PF04820">
    <property type="entry name" value="Trp_halogenase"/>
    <property type="match status" value="2"/>
</dbReference>
<dbReference type="PANTHER" id="PTHR43747">
    <property type="entry name" value="FAD-BINDING PROTEIN"/>
    <property type="match status" value="1"/>
</dbReference>
<dbReference type="RefSeq" id="WP_189210441.1">
    <property type="nucleotide sequence ID" value="NZ_BMRB01000002.1"/>
</dbReference>
<proteinExistence type="inferred from homology"/>
<gene>
    <name evidence="2" type="ORF">GCM10010171_23400</name>
</gene>
<dbReference type="Gene3D" id="3.50.50.60">
    <property type="entry name" value="FAD/NAD(P)-binding domain"/>
    <property type="match status" value="1"/>
</dbReference>